<evidence type="ECO:0000256" key="3">
    <source>
        <dbReference type="ARBA" id="ARBA00023015"/>
    </source>
</evidence>
<keyword evidence="3" id="KW-0805">Transcription regulation</keyword>
<dbReference type="EMBL" id="MPUH01000406">
    <property type="protein sequence ID" value="OMJ80819.1"/>
    <property type="molecule type" value="Genomic_DNA"/>
</dbReference>
<evidence type="ECO:0008006" key="8">
    <source>
        <dbReference type="Google" id="ProtNLM"/>
    </source>
</evidence>
<organism evidence="6 7">
    <name type="scientific">Stentor coeruleus</name>
    <dbReference type="NCBI Taxonomy" id="5963"/>
    <lineage>
        <taxon>Eukaryota</taxon>
        <taxon>Sar</taxon>
        <taxon>Alveolata</taxon>
        <taxon>Ciliophora</taxon>
        <taxon>Postciliodesmatophora</taxon>
        <taxon>Heterotrichea</taxon>
        <taxon>Heterotrichida</taxon>
        <taxon>Stentoridae</taxon>
        <taxon>Stentor</taxon>
    </lineage>
</organism>
<sequence>MEEPREYQSIKRILNSMVPKYTEDVPQVLHEFFDRYATEIISGAKIHAERRNDIISNEDIELSINTRCQFSFSTGPTLEELKQQAQTINKEKKLPNVSDKPALLLPQEEFCFLASNYQILKRDNMDIDI</sequence>
<protein>
    <recommendedName>
        <fullName evidence="8">Transcription initiation factor TFIID subunit 12 domain-containing protein</fullName>
    </recommendedName>
</protein>
<keyword evidence="5" id="KW-0539">Nucleus</keyword>
<dbReference type="Proteomes" id="UP000187209">
    <property type="component" value="Unassembled WGS sequence"/>
</dbReference>
<evidence type="ECO:0000313" key="7">
    <source>
        <dbReference type="Proteomes" id="UP000187209"/>
    </source>
</evidence>
<comment type="similarity">
    <text evidence="2">Belongs to the TAF9 family.</text>
</comment>
<name>A0A1R2BVG9_9CILI</name>
<keyword evidence="4" id="KW-0804">Transcription</keyword>
<dbReference type="OrthoDB" id="341924at2759"/>
<dbReference type="InterPro" id="IPR051431">
    <property type="entry name" value="TFIID_subunit_9"/>
</dbReference>
<dbReference type="GO" id="GO:0046982">
    <property type="term" value="F:protein heterodimerization activity"/>
    <property type="evidence" value="ECO:0007669"/>
    <property type="project" value="InterPro"/>
</dbReference>
<comment type="caution">
    <text evidence="6">The sequence shown here is derived from an EMBL/GenBank/DDBJ whole genome shotgun (WGS) entry which is preliminary data.</text>
</comment>
<dbReference type="Gene3D" id="1.10.20.10">
    <property type="entry name" value="Histone, subunit A"/>
    <property type="match status" value="1"/>
</dbReference>
<evidence type="ECO:0000313" key="6">
    <source>
        <dbReference type="EMBL" id="OMJ80819.1"/>
    </source>
</evidence>
<dbReference type="PANTHER" id="PTHR48068:SF4">
    <property type="entry name" value="TATA-BOX BINDING PROTEIN ASSOCIATED FACTOR 9"/>
    <property type="match status" value="1"/>
</dbReference>
<accession>A0A1R2BVG9</accession>
<dbReference type="GO" id="GO:0005669">
    <property type="term" value="C:transcription factor TFIID complex"/>
    <property type="evidence" value="ECO:0007669"/>
    <property type="project" value="TreeGrafter"/>
</dbReference>
<dbReference type="GO" id="GO:0003713">
    <property type="term" value="F:transcription coactivator activity"/>
    <property type="evidence" value="ECO:0007669"/>
    <property type="project" value="TreeGrafter"/>
</dbReference>
<dbReference type="GO" id="GO:0051123">
    <property type="term" value="P:RNA polymerase II preinitiation complex assembly"/>
    <property type="evidence" value="ECO:0007669"/>
    <property type="project" value="TreeGrafter"/>
</dbReference>
<dbReference type="Pfam" id="PF02291">
    <property type="entry name" value="TFIID-31kDa"/>
    <property type="match status" value="1"/>
</dbReference>
<evidence type="ECO:0000256" key="1">
    <source>
        <dbReference type="ARBA" id="ARBA00004123"/>
    </source>
</evidence>
<dbReference type="InterPro" id="IPR003162">
    <property type="entry name" value="TFIID-31"/>
</dbReference>
<evidence type="ECO:0000256" key="4">
    <source>
        <dbReference type="ARBA" id="ARBA00023163"/>
    </source>
</evidence>
<dbReference type="GO" id="GO:0016251">
    <property type="term" value="F:RNA polymerase II general transcription initiation factor activity"/>
    <property type="evidence" value="ECO:0007669"/>
    <property type="project" value="TreeGrafter"/>
</dbReference>
<proteinExistence type="inferred from homology"/>
<evidence type="ECO:0000256" key="5">
    <source>
        <dbReference type="ARBA" id="ARBA00023242"/>
    </source>
</evidence>
<dbReference type="InterPro" id="IPR009072">
    <property type="entry name" value="Histone-fold"/>
</dbReference>
<dbReference type="GO" id="GO:0000124">
    <property type="term" value="C:SAGA complex"/>
    <property type="evidence" value="ECO:0007669"/>
    <property type="project" value="TreeGrafter"/>
</dbReference>
<reference evidence="6 7" key="1">
    <citation type="submission" date="2016-11" db="EMBL/GenBank/DDBJ databases">
        <title>The macronuclear genome of Stentor coeruleus: a giant cell with tiny introns.</title>
        <authorList>
            <person name="Slabodnick M."/>
            <person name="Ruby J.G."/>
            <person name="Reiff S.B."/>
            <person name="Swart E.C."/>
            <person name="Gosai S."/>
            <person name="Prabakaran S."/>
            <person name="Witkowska E."/>
            <person name="Larue G.E."/>
            <person name="Fisher S."/>
            <person name="Freeman R.M."/>
            <person name="Gunawardena J."/>
            <person name="Chu W."/>
            <person name="Stover N.A."/>
            <person name="Gregory B.D."/>
            <person name="Nowacki M."/>
            <person name="Derisi J."/>
            <person name="Roy S.W."/>
            <person name="Marshall W.F."/>
            <person name="Sood P."/>
        </authorList>
    </citation>
    <scope>NUCLEOTIDE SEQUENCE [LARGE SCALE GENOMIC DNA]</scope>
    <source>
        <strain evidence="6">WM001</strain>
    </source>
</reference>
<gene>
    <name evidence="6" type="ORF">SteCoe_18819</name>
</gene>
<dbReference type="SUPFAM" id="SSF47113">
    <property type="entry name" value="Histone-fold"/>
    <property type="match status" value="1"/>
</dbReference>
<keyword evidence="7" id="KW-1185">Reference proteome</keyword>
<evidence type="ECO:0000256" key="2">
    <source>
        <dbReference type="ARBA" id="ARBA00007646"/>
    </source>
</evidence>
<dbReference type="PANTHER" id="PTHR48068">
    <property type="entry name" value="TAF9 RNA POLYMERASE II, TATA BOX-BINDING PROTEIN (TBP)-ASSOCIATED FACTOR"/>
    <property type="match status" value="1"/>
</dbReference>
<dbReference type="CDD" id="cd07979">
    <property type="entry name" value="HFD_TAF9"/>
    <property type="match status" value="1"/>
</dbReference>
<comment type="subcellular location">
    <subcellularLocation>
        <location evidence="1">Nucleus</location>
    </subcellularLocation>
</comment>
<dbReference type="AlphaFoldDB" id="A0A1R2BVG9"/>